<keyword evidence="5" id="KW-0234">DNA repair</keyword>
<accession>A0A3E0X0P5</accession>
<dbReference type="GO" id="GO:0003677">
    <property type="term" value="F:DNA binding"/>
    <property type="evidence" value="ECO:0007669"/>
    <property type="project" value="UniProtKB-KW"/>
</dbReference>
<protein>
    <submittedName>
        <fullName evidence="7">Single-stranded DNA-binding protein</fullName>
    </submittedName>
</protein>
<dbReference type="InterPro" id="IPR036895">
    <property type="entry name" value="Uracil-DNA_glycosylase-like_sf"/>
</dbReference>
<proteinExistence type="inferred from homology"/>
<evidence type="ECO:0000256" key="4">
    <source>
        <dbReference type="ARBA" id="ARBA00023125"/>
    </source>
</evidence>
<evidence type="ECO:0000313" key="7">
    <source>
        <dbReference type="EMBL" id="RFA37973.1"/>
    </source>
</evidence>
<dbReference type="Gene3D" id="3.40.470.10">
    <property type="entry name" value="Uracil-DNA glycosylase-like domain"/>
    <property type="match status" value="1"/>
</dbReference>
<dbReference type="InterPro" id="IPR005122">
    <property type="entry name" value="Uracil-DNA_glycosylase-like"/>
</dbReference>
<dbReference type="SUPFAM" id="SSF52141">
    <property type="entry name" value="Uracil-DNA glycosylase-like"/>
    <property type="match status" value="1"/>
</dbReference>
<feature type="domain" description="Uracil-DNA glycosylase-like" evidence="6">
    <location>
        <begin position="53"/>
        <end position="237"/>
    </location>
</feature>
<gene>
    <name evidence="7" type="ORF">CAL65_06285</name>
</gene>
<dbReference type="EMBL" id="NFZW01000005">
    <property type="protein sequence ID" value="RFA37973.1"/>
    <property type="molecule type" value="Genomic_DNA"/>
</dbReference>
<dbReference type="Proteomes" id="UP000256763">
    <property type="component" value="Unassembled WGS sequence"/>
</dbReference>
<keyword evidence="4 7" id="KW-0238">DNA-binding</keyword>
<dbReference type="Pfam" id="PF03167">
    <property type="entry name" value="UDG"/>
    <property type="match status" value="1"/>
</dbReference>
<dbReference type="OrthoDB" id="267598at2"/>
<keyword evidence="8" id="KW-1185">Reference proteome</keyword>
<dbReference type="GO" id="GO:0006284">
    <property type="term" value="P:base-excision repair"/>
    <property type="evidence" value="ECO:0007669"/>
    <property type="project" value="InterPro"/>
</dbReference>
<dbReference type="PANTHER" id="PTHR13235">
    <property type="entry name" value="SINGLE-STRAND SELECTIVE MONOFUNCTIONAL URACIL DNA GLYCOSYLASE"/>
    <property type="match status" value="1"/>
</dbReference>
<keyword evidence="3" id="KW-0378">Hydrolase</keyword>
<keyword evidence="2" id="KW-0227">DNA damage</keyword>
<evidence type="ECO:0000259" key="6">
    <source>
        <dbReference type="Pfam" id="PF03167"/>
    </source>
</evidence>
<evidence type="ECO:0000256" key="2">
    <source>
        <dbReference type="ARBA" id="ARBA00022763"/>
    </source>
</evidence>
<organism evidence="7 8">
    <name type="scientific">Alkalilimnicola ehrlichii</name>
    <dbReference type="NCBI Taxonomy" id="351052"/>
    <lineage>
        <taxon>Bacteria</taxon>
        <taxon>Pseudomonadati</taxon>
        <taxon>Pseudomonadota</taxon>
        <taxon>Gammaproteobacteria</taxon>
        <taxon>Chromatiales</taxon>
        <taxon>Ectothiorhodospiraceae</taxon>
        <taxon>Alkalilimnicola</taxon>
    </lineage>
</organism>
<dbReference type="FunFam" id="3.40.470.10:FF:000005">
    <property type="entry name" value="Single-strand selective monofunctional uracil DNA glycosylase"/>
    <property type="match status" value="1"/>
</dbReference>
<evidence type="ECO:0000256" key="1">
    <source>
        <dbReference type="ARBA" id="ARBA00007889"/>
    </source>
</evidence>
<sequence length="241" mass="27127">MSASAETLIQITRELGRECDALEFGPPTTHVYNPLDYAWVPHEQYLRLFHGGRPEVVLVGMNPGPFGMLQTGVPFGDIVMVRDWLGIEAPVEQPPHVHPKRPVSGFANRRREVSGSRIWGWAQERFGTAERFLERFFVLNYCPLAFFDEKGTNRTPDKLRRDEQRALFEVCDRGLGRLLDALQPRWVVGVGRFAEQRVEAVAESRGMQVTGVTHPSPANPKANQGWAKHMDALLEELGVAA</sequence>
<dbReference type="RefSeq" id="WP_116301283.1">
    <property type="nucleotide sequence ID" value="NZ_NFZV01000004.1"/>
</dbReference>
<dbReference type="GO" id="GO:0000703">
    <property type="term" value="F:oxidized pyrimidine nucleobase lesion DNA N-glycosylase activity"/>
    <property type="evidence" value="ECO:0007669"/>
    <property type="project" value="TreeGrafter"/>
</dbReference>
<dbReference type="CDD" id="cd19374">
    <property type="entry name" value="UDG-F3_SMUG1-like"/>
    <property type="match status" value="1"/>
</dbReference>
<dbReference type="InterPro" id="IPR039134">
    <property type="entry name" value="SMUG1"/>
</dbReference>
<dbReference type="AlphaFoldDB" id="A0A3E0X0P5"/>
<comment type="similarity">
    <text evidence="1">Belongs to the uracil-DNA glycosylase (UDG) superfamily. SMUG1 family.</text>
</comment>
<evidence type="ECO:0000256" key="3">
    <source>
        <dbReference type="ARBA" id="ARBA00022801"/>
    </source>
</evidence>
<dbReference type="PANTHER" id="PTHR13235:SF2">
    <property type="entry name" value="SINGLE-STRAND SELECTIVE MONOFUNCTIONAL URACIL DNA GLYCOSYLASE"/>
    <property type="match status" value="1"/>
</dbReference>
<name>A0A3E0X0P5_9GAMM</name>
<dbReference type="GO" id="GO:0017065">
    <property type="term" value="F:single-strand selective uracil DNA N-glycosylase activity"/>
    <property type="evidence" value="ECO:0007669"/>
    <property type="project" value="InterPro"/>
</dbReference>
<reference evidence="8" key="1">
    <citation type="submission" date="2017-05" db="EMBL/GenBank/DDBJ databases">
        <authorList>
            <person name="Sharma S."/>
            <person name="Sidhu C."/>
            <person name="Pinnaka A.K."/>
        </authorList>
    </citation>
    <scope>NUCLEOTIDE SEQUENCE [LARGE SCALE GENOMIC DNA]</scope>
    <source>
        <strain evidence="8">AK93</strain>
    </source>
</reference>
<evidence type="ECO:0000313" key="8">
    <source>
        <dbReference type="Proteomes" id="UP000256763"/>
    </source>
</evidence>
<evidence type="ECO:0000256" key="5">
    <source>
        <dbReference type="ARBA" id="ARBA00023204"/>
    </source>
</evidence>
<comment type="caution">
    <text evidence="7">The sequence shown here is derived from an EMBL/GenBank/DDBJ whole genome shotgun (WGS) entry which is preliminary data.</text>
</comment>